<dbReference type="PANTHER" id="PTHR12468">
    <property type="entry name" value="GPI MANNOSYLTRANSFERASE 2"/>
    <property type="match status" value="1"/>
</dbReference>
<dbReference type="GO" id="GO:0031501">
    <property type="term" value="C:mannosyltransferase complex"/>
    <property type="evidence" value="ECO:0007669"/>
    <property type="project" value="TreeGrafter"/>
</dbReference>
<dbReference type="GO" id="GO:0016020">
    <property type="term" value="C:membrane"/>
    <property type="evidence" value="ECO:0007669"/>
    <property type="project" value="GOC"/>
</dbReference>
<comment type="pathway">
    <text evidence="2">Glycolipid biosynthesis; glycosylphosphatidylinositol-anchor biosynthesis.</text>
</comment>
<feature type="transmembrane region" description="Helical" evidence="10">
    <location>
        <begin position="394"/>
        <end position="417"/>
    </location>
</feature>
<sequence length="418" mass="47908">MRDPILTTLSTAANASPIPFSASFWRHAAQTLARLDWIALPLLAFALSRGLIFAVGFIGDVFFPTDPGHWVADPANPFLSLWAKWDSQWYVQIARTGYFIQTNQQSNVAFFPLYPIAMWVVARLLGDNLILAGFLVSNLAFLFALVFLYRLTTLELDRAAAQRTVFYLAFFPTAFFFSAVYTESLFLWLTVAATYFARTRRWLLAAACGILASATRNLGVVIWGLVMWEWLRANGWQLSAAHRAETWRTLWLRFCKRWDQVLIIALIPLGLILYMLFLDWSFDSPLAFIEVQAAWKRENIGPIAVLMRNIPRVFDVEIKRWYFTHLFNVLATLFALGMTPWVWRRLGEGYALYVLILILVPITSSLASVPRYVLPMFPIFMVLGWWGRWSAFDHLLLATFAVLLGLATTIFTNWIFVA</sequence>
<evidence type="ECO:0000256" key="5">
    <source>
        <dbReference type="ARBA" id="ARBA00022679"/>
    </source>
</evidence>
<evidence type="ECO:0000256" key="10">
    <source>
        <dbReference type="SAM" id="Phobius"/>
    </source>
</evidence>
<dbReference type="GO" id="GO:0006506">
    <property type="term" value="P:GPI anchor biosynthetic process"/>
    <property type="evidence" value="ECO:0007669"/>
    <property type="project" value="UniProtKB-UniPathway"/>
</dbReference>
<feature type="transmembrane region" description="Helical" evidence="10">
    <location>
        <begin position="321"/>
        <end position="343"/>
    </location>
</feature>
<dbReference type="HOGENOM" id="CLU_036370_3_1_0"/>
<feature type="transmembrane region" description="Helical" evidence="10">
    <location>
        <begin position="131"/>
        <end position="152"/>
    </location>
</feature>
<gene>
    <name evidence="11" type="ordered locus">CLDAP_14070</name>
</gene>
<keyword evidence="6 10" id="KW-0812">Transmembrane</keyword>
<dbReference type="STRING" id="926550.CLDAP_14070"/>
<dbReference type="EMBL" id="AP012337">
    <property type="protein sequence ID" value="BAL99446.1"/>
    <property type="molecule type" value="Genomic_DNA"/>
</dbReference>
<keyword evidence="3" id="KW-0337">GPI-anchor biosynthesis</keyword>
<keyword evidence="9 10" id="KW-0472">Membrane</keyword>
<feature type="transmembrane region" description="Helical" evidence="10">
    <location>
        <begin position="39"/>
        <end position="63"/>
    </location>
</feature>
<evidence type="ECO:0000313" key="11">
    <source>
        <dbReference type="EMBL" id="BAL99446.1"/>
    </source>
</evidence>
<protein>
    <recommendedName>
        <fullName evidence="13">Glycosyltransferase RgtA/B/C/D-like domain-containing protein</fullName>
    </recommendedName>
</protein>
<dbReference type="AlphaFoldDB" id="I0I2F9"/>
<keyword evidence="8 10" id="KW-1133">Transmembrane helix</keyword>
<dbReference type="InterPro" id="IPR007315">
    <property type="entry name" value="PIG-V/Gpi18"/>
</dbReference>
<dbReference type="GO" id="GO:0004376">
    <property type="term" value="F:GPI mannosyltransferase activity"/>
    <property type="evidence" value="ECO:0007669"/>
    <property type="project" value="InterPro"/>
</dbReference>
<evidence type="ECO:0000256" key="7">
    <source>
        <dbReference type="ARBA" id="ARBA00022824"/>
    </source>
</evidence>
<feature type="transmembrane region" description="Helical" evidence="10">
    <location>
        <begin position="164"/>
        <end position="182"/>
    </location>
</feature>
<evidence type="ECO:0000256" key="1">
    <source>
        <dbReference type="ARBA" id="ARBA00004477"/>
    </source>
</evidence>
<evidence type="ECO:0000313" key="12">
    <source>
        <dbReference type="Proteomes" id="UP000007880"/>
    </source>
</evidence>
<dbReference type="RefSeq" id="WP_014432686.1">
    <property type="nucleotide sequence ID" value="NC_017079.1"/>
</dbReference>
<name>I0I2F9_CALAS</name>
<keyword evidence="4" id="KW-0328">Glycosyltransferase</keyword>
<accession>I0I2F9</accession>
<dbReference type="Pfam" id="PF04188">
    <property type="entry name" value="Mannosyl_trans2"/>
    <property type="match status" value="1"/>
</dbReference>
<evidence type="ECO:0000256" key="6">
    <source>
        <dbReference type="ARBA" id="ARBA00022692"/>
    </source>
</evidence>
<keyword evidence="5" id="KW-0808">Transferase</keyword>
<feature type="transmembrane region" description="Helical" evidence="10">
    <location>
        <begin position="261"/>
        <end position="278"/>
    </location>
</feature>
<dbReference type="eggNOG" id="COG5542">
    <property type="taxonomic scope" value="Bacteria"/>
</dbReference>
<dbReference type="KEGG" id="cap:CLDAP_14070"/>
<reference evidence="11 12" key="1">
    <citation type="submission" date="2012-02" db="EMBL/GenBank/DDBJ databases">
        <title>Complete genome sequence of Caldilinea aerophila DSM 14535 (= NBRC 102666).</title>
        <authorList>
            <person name="Oguchi A."/>
            <person name="Hosoyama A."/>
            <person name="Sekine M."/>
            <person name="Fukai R."/>
            <person name="Kato Y."/>
            <person name="Nakamura S."/>
            <person name="Hanada S."/>
            <person name="Yamazaki S."/>
            <person name="Fujita N."/>
        </authorList>
    </citation>
    <scope>NUCLEOTIDE SEQUENCE [LARGE SCALE GENOMIC DNA]</scope>
    <source>
        <strain evidence="12">DSM 14535 / JCM 11387 / NBRC 104270 / STL-6-O1</strain>
    </source>
</reference>
<dbReference type="GO" id="GO:0000009">
    <property type="term" value="F:alpha-1,6-mannosyltransferase activity"/>
    <property type="evidence" value="ECO:0007669"/>
    <property type="project" value="InterPro"/>
</dbReference>
<evidence type="ECO:0008006" key="13">
    <source>
        <dbReference type="Google" id="ProtNLM"/>
    </source>
</evidence>
<feature type="transmembrane region" description="Helical" evidence="10">
    <location>
        <begin position="202"/>
        <end position="226"/>
    </location>
</feature>
<comment type="subcellular location">
    <subcellularLocation>
        <location evidence="1">Endoplasmic reticulum membrane</location>
        <topology evidence="1">Multi-pass membrane protein</topology>
    </subcellularLocation>
</comment>
<evidence type="ECO:0000256" key="3">
    <source>
        <dbReference type="ARBA" id="ARBA00022502"/>
    </source>
</evidence>
<proteinExistence type="predicted"/>
<evidence type="ECO:0000256" key="9">
    <source>
        <dbReference type="ARBA" id="ARBA00023136"/>
    </source>
</evidence>
<evidence type="ECO:0000256" key="8">
    <source>
        <dbReference type="ARBA" id="ARBA00022989"/>
    </source>
</evidence>
<feature type="transmembrane region" description="Helical" evidence="10">
    <location>
        <begin position="350"/>
        <end position="374"/>
    </location>
</feature>
<dbReference type="PANTHER" id="PTHR12468:SF2">
    <property type="entry name" value="GPI MANNOSYLTRANSFERASE 2"/>
    <property type="match status" value="1"/>
</dbReference>
<keyword evidence="7" id="KW-0256">Endoplasmic reticulum</keyword>
<dbReference type="UniPathway" id="UPA00196"/>
<keyword evidence="12" id="KW-1185">Reference proteome</keyword>
<dbReference type="Proteomes" id="UP000007880">
    <property type="component" value="Chromosome"/>
</dbReference>
<evidence type="ECO:0000256" key="4">
    <source>
        <dbReference type="ARBA" id="ARBA00022676"/>
    </source>
</evidence>
<evidence type="ECO:0000256" key="2">
    <source>
        <dbReference type="ARBA" id="ARBA00004687"/>
    </source>
</evidence>
<organism evidence="11 12">
    <name type="scientific">Caldilinea aerophila (strain DSM 14535 / JCM 11387 / NBRC 104270 / STL-6-O1)</name>
    <dbReference type="NCBI Taxonomy" id="926550"/>
    <lineage>
        <taxon>Bacteria</taxon>
        <taxon>Bacillati</taxon>
        <taxon>Chloroflexota</taxon>
        <taxon>Caldilineae</taxon>
        <taxon>Caldilineales</taxon>
        <taxon>Caldilineaceae</taxon>
        <taxon>Caldilinea</taxon>
    </lineage>
</organism>
<dbReference type="PATRIC" id="fig|926550.5.peg.1486"/>